<keyword evidence="6" id="KW-0347">Helicase</keyword>
<gene>
    <name evidence="11" type="ORF">PPRIM_AZ9-3.1.T0890101</name>
</gene>
<dbReference type="InterPro" id="IPR014808">
    <property type="entry name" value="DNA_replication_fac_Dna2_N"/>
</dbReference>
<keyword evidence="2" id="KW-0540">Nuclease</keyword>
<dbReference type="GO" id="GO:0016787">
    <property type="term" value="F:hydrolase activity"/>
    <property type="evidence" value="ECO:0007669"/>
    <property type="project" value="UniProtKB-KW"/>
</dbReference>
<evidence type="ECO:0000256" key="9">
    <source>
        <dbReference type="ARBA" id="ARBA00023014"/>
    </source>
</evidence>
<dbReference type="PANTHER" id="PTHR36531:SF6">
    <property type="entry name" value="DNA REPLICATION ATP-DEPENDENT HELICASE_NUCLEASE DNA2"/>
    <property type="match status" value="1"/>
</dbReference>
<evidence type="ECO:0000313" key="12">
    <source>
        <dbReference type="Proteomes" id="UP000688137"/>
    </source>
</evidence>
<keyword evidence="12" id="KW-1185">Reference proteome</keyword>
<evidence type="ECO:0000256" key="8">
    <source>
        <dbReference type="ARBA" id="ARBA00023004"/>
    </source>
</evidence>
<keyword evidence="3" id="KW-0479">Metal-binding</keyword>
<dbReference type="EMBL" id="CAJJDM010000092">
    <property type="protein sequence ID" value="CAD8091868.1"/>
    <property type="molecule type" value="Genomic_DNA"/>
</dbReference>
<reference evidence="11" key="1">
    <citation type="submission" date="2021-01" db="EMBL/GenBank/DDBJ databases">
        <authorList>
            <consortium name="Genoscope - CEA"/>
            <person name="William W."/>
        </authorList>
    </citation>
    <scope>NUCLEOTIDE SEQUENCE</scope>
</reference>
<dbReference type="GO" id="GO:0046872">
    <property type="term" value="F:metal ion binding"/>
    <property type="evidence" value="ECO:0007669"/>
    <property type="project" value="UniProtKB-KW"/>
</dbReference>
<dbReference type="AlphaFoldDB" id="A0A8S1NGN0"/>
<evidence type="ECO:0000256" key="6">
    <source>
        <dbReference type="ARBA" id="ARBA00022806"/>
    </source>
</evidence>
<dbReference type="PANTHER" id="PTHR36531">
    <property type="entry name" value="CRISPR-ASSOCIATED EXONUCLEASE CAS4"/>
    <property type="match status" value="1"/>
</dbReference>
<evidence type="ECO:0000256" key="4">
    <source>
        <dbReference type="ARBA" id="ARBA00022741"/>
    </source>
</evidence>
<dbReference type="InterPro" id="IPR051827">
    <property type="entry name" value="Cas4_exonuclease"/>
</dbReference>
<dbReference type="Proteomes" id="UP000688137">
    <property type="component" value="Unassembled WGS sequence"/>
</dbReference>
<comment type="caution">
    <text evidence="11">The sequence shown here is derived from an EMBL/GenBank/DDBJ whole genome shotgun (WGS) entry which is preliminary data.</text>
</comment>
<name>A0A8S1NGN0_PARPR</name>
<feature type="domain" description="DNA replication factor Dna2 N-terminal" evidence="10">
    <location>
        <begin position="82"/>
        <end position="295"/>
    </location>
</feature>
<evidence type="ECO:0000256" key="3">
    <source>
        <dbReference type="ARBA" id="ARBA00022723"/>
    </source>
</evidence>
<keyword evidence="9" id="KW-0411">Iron-sulfur</keyword>
<evidence type="ECO:0000256" key="2">
    <source>
        <dbReference type="ARBA" id="ARBA00022722"/>
    </source>
</evidence>
<evidence type="ECO:0000256" key="1">
    <source>
        <dbReference type="ARBA" id="ARBA00001966"/>
    </source>
</evidence>
<protein>
    <recommendedName>
        <fullName evidence="10">DNA replication factor Dna2 N-terminal domain-containing protein</fullName>
    </recommendedName>
</protein>
<proteinExistence type="predicted"/>
<keyword evidence="4" id="KW-0547">Nucleotide-binding</keyword>
<dbReference type="GO" id="GO:0005524">
    <property type="term" value="F:ATP binding"/>
    <property type="evidence" value="ECO:0007669"/>
    <property type="project" value="UniProtKB-KW"/>
</dbReference>
<dbReference type="GO" id="GO:0004518">
    <property type="term" value="F:nuclease activity"/>
    <property type="evidence" value="ECO:0007669"/>
    <property type="project" value="UniProtKB-KW"/>
</dbReference>
<dbReference type="GO" id="GO:0051536">
    <property type="term" value="F:iron-sulfur cluster binding"/>
    <property type="evidence" value="ECO:0007669"/>
    <property type="project" value="UniProtKB-KW"/>
</dbReference>
<keyword evidence="7" id="KW-0067">ATP-binding</keyword>
<evidence type="ECO:0000256" key="7">
    <source>
        <dbReference type="ARBA" id="ARBA00022840"/>
    </source>
</evidence>
<sequence>MIGQDQYLQEELQNDSNISTINCDQLKQQNAFHNLIIIQILNSQQQVEGGNVLNIKQEAQKFTTNHYLLIEAKKDQMEIRYFILLFDHHNNLNNVQQGMQILVYGNFDNNNTIYFSQRLKNNHFYVLEPKTLVSATKLSNIVYCRRKPLVKEFFSNQVFGTNFNKLRGNFLHYIFQNLMESIYEFEKYFQQINDSQQQELDINQIPVQFKIFFEQNQSKFLKEIYTVGNENNKDMEISISQGFIKILIWIKKFVINKQPIQWNKFQIQIIKWIANEKKIQSSVLGLVGVIDMIFEVKITIDKYQQRFCKIPIEIKTGMKFNSDDTQVQTYIYLMNNYYEQETLLGMILYLNNSDYKIITNNQYLQKDLLFCRNLYILELCQLKKEEDFSLLPKLELEIKTKQEQMKCEKCGVKYVCYGLFLLENQSIFEFPIQSYEQIKKQVNQQTKIYLNEMIKNLRQEKKAQTLTQIEYEIKQKQNLNDTYHYILSSKNTYFESQALQVLKECFPTNREFTLFCKRTQKSYQFILKKQPNIIQKYLLNQTSSLENHKEDDFEYLIRMHLQVKTELSTFGKELEIEDILIQQIQQKNPFKHYNFITFELAINQKLSRKKEILILGYTPQFKSQSYLYEGDQQSFSQMLQNLKQQLNEQQFNAIQLCLLAEDFVLIQGCNGKRNMLSHLLFLLGYKNKNILFCSADDDILDEQINDFSETFPNECGWILRLYGEKEQIQEKYQKYSFDFKKFKDISEINKKLKNKHFYFSTCQNCTDILQSDSFDYCIVDQSTKIIEPSCISCILKSKVFILLQDQEFEQPQVQSKDAKLLQVSLFQRLSQQFKNIGCLVDLDQGEIKSQFL</sequence>
<accession>A0A8S1NGN0</accession>
<dbReference type="GO" id="GO:0004386">
    <property type="term" value="F:helicase activity"/>
    <property type="evidence" value="ECO:0007669"/>
    <property type="project" value="UniProtKB-KW"/>
</dbReference>
<evidence type="ECO:0000256" key="5">
    <source>
        <dbReference type="ARBA" id="ARBA00022801"/>
    </source>
</evidence>
<comment type="cofactor">
    <cofactor evidence="1">
        <name>[4Fe-4S] cluster</name>
        <dbReference type="ChEBI" id="CHEBI:49883"/>
    </cofactor>
</comment>
<dbReference type="OMA" id="WIKKFVI"/>
<evidence type="ECO:0000313" key="11">
    <source>
        <dbReference type="EMBL" id="CAD8091868.1"/>
    </source>
</evidence>
<dbReference type="Pfam" id="PF08696">
    <property type="entry name" value="Dna2"/>
    <property type="match status" value="1"/>
</dbReference>
<evidence type="ECO:0000259" key="10">
    <source>
        <dbReference type="Pfam" id="PF08696"/>
    </source>
</evidence>
<organism evidence="11 12">
    <name type="scientific">Paramecium primaurelia</name>
    <dbReference type="NCBI Taxonomy" id="5886"/>
    <lineage>
        <taxon>Eukaryota</taxon>
        <taxon>Sar</taxon>
        <taxon>Alveolata</taxon>
        <taxon>Ciliophora</taxon>
        <taxon>Intramacronucleata</taxon>
        <taxon>Oligohymenophorea</taxon>
        <taxon>Peniculida</taxon>
        <taxon>Parameciidae</taxon>
        <taxon>Paramecium</taxon>
    </lineage>
</organism>
<keyword evidence="8" id="KW-0408">Iron</keyword>
<keyword evidence="5" id="KW-0378">Hydrolase</keyword>